<evidence type="ECO:0000259" key="2">
    <source>
        <dbReference type="Pfam" id="PF04892"/>
    </source>
</evidence>
<dbReference type="EMBL" id="VUMT01000002">
    <property type="protein sequence ID" value="MSS62594.1"/>
    <property type="molecule type" value="Genomic_DNA"/>
</dbReference>
<name>A0A6L5XVF7_9FIRM</name>
<reference evidence="3 4" key="1">
    <citation type="submission" date="2019-08" db="EMBL/GenBank/DDBJ databases">
        <title>In-depth cultivation of the pig gut microbiome towards novel bacterial diversity and tailored functional studies.</title>
        <authorList>
            <person name="Wylensek D."/>
            <person name="Hitch T.C.A."/>
            <person name="Clavel T."/>
        </authorList>
    </citation>
    <scope>NUCLEOTIDE SEQUENCE [LARGE SCALE GENOMIC DNA]</scope>
    <source>
        <strain evidence="3 4">WCA-693-APC-MOT-I</strain>
    </source>
</reference>
<dbReference type="AlphaFoldDB" id="A0A6L5XVF7"/>
<comment type="caution">
    <text evidence="3">The sequence shown here is derived from an EMBL/GenBank/DDBJ whole genome shotgun (WGS) entry which is preliminary data.</text>
</comment>
<dbReference type="PANTHER" id="PTHR36834">
    <property type="entry name" value="MEMBRANE PROTEIN-RELATED"/>
    <property type="match status" value="1"/>
</dbReference>
<protein>
    <submittedName>
        <fullName evidence="3">VanZ family protein</fullName>
    </submittedName>
</protein>
<dbReference type="PANTHER" id="PTHR36834:SF1">
    <property type="entry name" value="INTEGRAL MEMBRANE PROTEIN"/>
    <property type="match status" value="1"/>
</dbReference>
<evidence type="ECO:0000313" key="4">
    <source>
        <dbReference type="Proteomes" id="UP000482209"/>
    </source>
</evidence>
<keyword evidence="1" id="KW-0812">Transmembrane</keyword>
<proteinExistence type="predicted"/>
<keyword evidence="4" id="KW-1185">Reference proteome</keyword>
<dbReference type="Pfam" id="PF04892">
    <property type="entry name" value="VanZ"/>
    <property type="match status" value="1"/>
</dbReference>
<keyword evidence="1" id="KW-1133">Transmembrane helix</keyword>
<dbReference type="InterPro" id="IPR053150">
    <property type="entry name" value="Teicoplanin_resist-assoc"/>
</dbReference>
<sequence>MMIMAYFLFFSEGLNRSDVGSVYRYNLTLFQEIKRGFWCLRHGSFQYFFLNVVLNVAAFAPFGFILPIISPKNRKFIHIFLLSLELTLTIEILQLVFKVGIFDVDDIFLNTVGGTLGYIAFSICGLFIKPSKKER</sequence>
<dbReference type="Proteomes" id="UP000482209">
    <property type="component" value="Unassembled WGS sequence"/>
</dbReference>
<evidence type="ECO:0000313" key="3">
    <source>
        <dbReference type="EMBL" id="MSS62594.1"/>
    </source>
</evidence>
<accession>A0A6L5XVF7</accession>
<keyword evidence="1" id="KW-0472">Membrane</keyword>
<feature type="domain" description="VanZ-like" evidence="2">
    <location>
        <begin position="2"/>
        <end position="124"/>
    </location>
</feature>
<feature type="transmembrane region" description="Helical" evidence="1">
    <location>
        <begin position="76"/>
        <end position="101"/>
    </location>
</feature>
<dbReference type="InterPro" id="IPR006976">
    <property type="entry name" value="VanZ-like"/>
</dbReference>
<gene>
    <name evidence="3" type="ORF">FYJ58_01625</name>
</gene>
<evidence type="ECO:0000256" key="1">
    <source>
        <dbReference type="SAM" id="Phobius"/>
    </source>
</evidence>
<feature type="transmembrane region" description="Helical" evidence="1">
    <location>
        <begin position="107"/>
        <end position="128"/>
    </location>
</feature>
<feature type="transmembrane region" description="Helical" evidence="1">
    <location>
        <begin position="47"/>
        <end position="69"/>
    </location>
</feature>
<organism evidence="3 4">
    <name type="scientific">Velocimicrobium porci</name>
    <dbReference type="NCBI Taxonomy" id="2606634"/>
    <lineage>
        <taxon>Bacteria</taxon>
        <taxon>Bacillati</taxon>
        <taxon>Bacillota</taxon>
        <taxon>Clostridia</taxon>
        <taxon>Lachnospirales</taxon>
        <taxon>Lachnospiraceae</taxon>
        <taxon>Velocimicrobium</taxon>
    </lineage>
</organism>